<evidence type="ECO:0000256" key="2">
    <source>
        <dbReference type="ARBA" id="ARBA00023128"/>
    </source>
</evidence>
<keyword evidence="5" id="KW-1185">Reference proteome</keyword>
<evidence type="ECO:0000313" key="6">
    <source>
        <dbReference type="RefSeq" id="XP_017033256.1"/>
    </source>
</evidence>
<evidence type="ECO:0000256" key="3">
    <source>
        <dbReference type="ARBA" id="ARBA00043970"/>
    </source>
</evidence>
<protein>
    <submittedName>
        <fullName evidence="6">Uncharacterized protein isoform X1</fullName>
    </submittedName>
</protein>
<name>A0A6P4JCM0_DROKI</name>
<comment type="subcellular location">
    <subcellularLocation>
        <location evidence="1">Mitochondrion</location>
    </subcellularLocation>
</comment>
<dbReference type="Proteomes" id="UP001652661">
    <property type="component" value="Chromosome 2R"/>
</dbReference>
<keyword evidence="2" id="KW-0496">Mitochondrion</keyword>
<dbReference type="OrthoDB" id="2116030at2759"/>
<dbReference type="Pfam" id="PF10937">
    <property type="entry name" value="Kgd4-YMR31"/>
    <property type="match status" value="1"/>
</dbReference>
<dbReference type="RefSeq" id="XP_017033256.1">
    <property type="nucleotide sequence ID" value="XM_017177767.3"/>
</dbReference>
<feature type="compositionally biased region" description="Low complexity" evidence="4">
    <location>
        <begin position="28"/>
        <end position="39"/>
    </location>
</feature>
<accession>A0A6P4JCM0</accession>
<feature type="region of interest" description="Disordered" evidence="4">
    <location>
        <begin position="22"/>
        <end position="52"/>
    </location>
</feature>
<reference evidence="6" key="2">
    <citation type="submission" date="2025-08" db="UniProtKB">
        <authorList>
            <consortium name="RefSeq"/>
        </authorList>
    </citation>
    <scope>IDENTIFICATION</scope>
    <source>
        <strain evidence="6">14028-0561.14</strain>
        <tissue evidence="6">Whole fly</tissue>
    </source>
</reference>
<reference evidence="5" key="1">
    <citation type="submission" date="2025-05" db="UniProtKB">
        <authorList>
            <consortium name="RefSeq"/>
        </authorList>
    </citation>
    <scope>NUCLEOTIDE SEQUENCE [LARGE SCALE GENOMIC DNA]</scope>
    <source>
        <strain evidence="5">14028-0561.14</strain>
    </source>
</reference>
<dbReference type="GO" id="GO:0005739">
    <property type="term" value="C:mitochondrion"/>
    <property type="evidence" value="ECO:0007669"/>
    <property type="project" value="UniProtKB-SubCell"/>
</dbReference>
<evidence type="ECO:0000256" key="4">
    <source>
        <dbReference type="SAM" id="MobiDB-lite"/>
    </source>
</evidence>
<gene>
    <name evidence="6" type="primary">LOC108082417</name>
</gene>
<dbReference type="AlphaFoldDB" id="A0A6P4JCM0"/>
<sequence length="82" mass="8595">MVRPSLVVHMAKRVPLIQFRKGGGGAAAGAQSANQQASSKPAEGKKLAGGPAIEDYELPARFARKPIDPEEAEYINNGGPPK</sequence>
<evidence type="ECO:0000256" key="1">
    <source>
        <dbReference type="ARBA" id="ARBA00004173"/>
    </source>
</evidence>
<dbReference type="GeneID" id="108082417"/>
<dbReference type="GO" id="GO:0006103">
    <property type="term" value="P:2-oxoglutarate metabolic process"/>
    <property type="evidence" value="ECO:0007669"/>
    <property type="project" value="InterPro"/>
</dbReference>
<evidence type="ECO:0000313" key="5">
    <source>
        <dbReference type="Proteomes" id="UP001652661"/>
    </source>
</evidence>
<comment type="similarity">
    <text evidence="3">Belongs to the alpha-ketoglutarate dehydrogenase component 4 family.</text>
</comment>
<proteinExistence type="inferred from homology"/>
<dbReference type="InterPro" id="IPR020373">
    <property type="entry name" value="Kgd4/YMR-31"/>
</dbReference>
<organism evidence="5 6">
    <name type="scientific">Drosophila kikkawai</name>
    <name type="common">Fruit fly</name>
    <dbReference type="NCBI Taxonomy" id="30033"/>
    <lineage>
        <taxon>Eukaryota</taxon>
        <taxon>Metazoa</taxon>
        <taxon>Ecdysozoa</taxon>
        <taxon>Arthropoda</taxon>
        <taxon>Hexapoda</taxon>
        <taxon>Insecta</taxon>
        <taxon>Pterygota</taxon>
        <taxon>Neoptera</taxon>
        <taxon>Endopterygota</taxon>
        <taxon>Diptera</taxon>
        <taxon>Brachycera</taxon>
        <taxon>Muscomorpha</taxon>
        <taxon>Ephydroidea</taxon>
        <taxon>Drosophilidae</taxon>
        <taxon>Drosophila</taxon>
        <taxon>Sophophora</taxon>
    </lineage>
</organism>